<evidence type="ECO:0000256" key="13">
    <source>
        <dbReference type="ARBA" id="ARBA00023237"/>
    </source>
</evidence>
<keyword evidence="13" id="KW-0998">Cell outer membrane</keyword>
<evidence type="ECO:0000313" key="18">
    <source>
        <dbReference type="EMBL" id="QCY68000.1"/>
    </source>
</evidence>
<dbReference type="Gene3D" id="3.30.1950.10">
    <property type="entry name" value="wza like domain"/>
    <property type="match status" value="1"/>
</dbReference>
<keyword evidence="19" id="KW-1185">Reference proteome</keyword>
<dbReference type="Pfam" id="PF02563">
    <property type="entry name" value="Poly_export"/>
    <property type="match status" value="1"/>
</dbReference>
<gene>
    <name evidence="18" type="ORF">FHG64_00525</name>
</gene>
<dbReference type="EMBL" id="CP040812">
    <property type="protein sequence ID" value="QCY68000.1"/>
    <property type="molecule type" value="Genomic_DNA"/>
</dbReference>
<dbReference type="GO" id="GO:0046930">
    <property type="term" value="C:pore complex"/>
    <property type="evidence" value="ECO:0007669"/>
    <property type="project" value="UniProtKB-KW"/>
</dbReference>
<comment type="subcellular location">
    <subcellularLocation>
        <location evidence="1">Cell outer membrane</location>
        <topology evidence="1">Multi-pass membrane protein</topology>
    </subcellularLocation>
</comment>
<dbReference type="GO" id="GO:0015159">
    <property type="term" value="F:polysaccharide transmembrane transporter activity"/>
    <property type="evidence" value="ECO:0007669"/>
    <property type="project" value="InterPro"/>
</dbReference>
<keyword evidence="15" id="KW-1133">Transmembrane helix</keyword>
<protein>
    <submittedName>
        <fullName evidence="18">Polysaccharide export protein</fullName>
    </submittedName>
</protein>
<keyword evidence="12" id="KW-0564">Palmitate</keyword>
<dbReference type="Proteomes" id="UP000309016">
    <property type="component" value="Chromosome"/>
</dbReference>
<keyword evidence="3" id="KW-0813">Transport</keyword>
<evidence type="ECO:0000313" key="19">
    <source>
        <dbReference type="Proteomes" id="UP000309016"/>
    </source>
</evidence>
<evidence type="ECO:0000256" key="15">
    <source>
        <dbReference type="SAM" id="Phobius"/>
    </source>
</evidence>
<keyword evidence="7" id="KW-0732">Signal</keyword>
<dbReference type="GO" id="GO:0009279">
    <property type="term" value="C:cell outer membrane"/>
    <property type="evidence" value="ECO:0007669"/>
    <property type="project" value="UniProtKB-SubCell"/>
</dbReference>
<evidence type="ECO:0000256" key="8">
    <source>
        <dbReference type="ARBA" id="ARBA00023047"/>
    </source>
</evidence>
<evidence type="ECO:0000256" key="9">
    <source>
        <dbReference type="ARBA" id="ARBA00023065"/>
    </source>
</evidence>
<keyword evidence="8" id="KW-0625">Polysaccharide transport</keyword>
<evidence type="ECO:0000256" key="5">
    <source>
        <dbReference type="ARBA" id="ARBA00022597"/>
    </source>
</evidence>
<evidence type="ECO:0000256" key="14">
    <source>
        <dbReference type="ARBA" id="ARBA00023288"/>
    </source>
</evidence>
<dbReference type="Gene3D" id="3.10.560.10">
    <property type="entry name" value="Outer membrane lipoprotein wza domain like"/>
    <property type="match status" value="1"/>
</dbReference>
<evidence type="ECO:0000259" key="17">
    <source>
        <dbReference type="Pfam" id="PF22461"/>
    </source>
</evidence>
<keyword evidence="4" id="KW-1134">Transmembrane beta strand</keyword>
<dbReference type="InterPro" id="IPR003715">
    <property type="entry name" value="Poly_export_N"/>
</dbReference>
<dbReference type="PANTHER" id="PTHR33619:SF3">
    <property type="entry name" value="POLYSACCHARIDE EXPORT PROTEIN GFCE-RELATED"/>
    <property type="match status" value="1"/>
</dbReference>
<name>A0A5B7WY72_9FLAO</name>
<dbReference type="KEGG" id="afla:FHG64_00525"/>
<keyword evidence="11 15" id="KW-0472">Membrane</keyword>
<reference evidence="18 19" key="1">
    <citation type="submission" date="2019-06" db="EMBL/GenBank/DDBJ databases">
        <title>Complete genome sequence of Antarcticibacterium flavum KCTC 52984T from an Antarctic marine sediment.</title>
        <authorList>
            <person name="Lee Y.M."/>
            <person name="Shin S.C."/>
        </authorList>
    </citation>
    <scope>NUCLEOTIDE SEQUENCE [LARGE SCALE GENOMIC DNA]</scope>
    <source>
        <strain evidence="18 19">KCTC 52984</strain>
    </source>
</reference>
<dbReference type="AlphaFoldDB" id="A0A5B7WY72"/>
<evidence type="ECO:0000259" key="16">
    <source>
        <dbReference type="Pfam" id="PF02563"/>
    </source>
</evidence>
<sequence length="259" mass="29043">MTLKKFSKQIVLLILIILITPSCISRKEMVYFQDIEQLRKSEVRRSGNNLEIQPDDVLTIRVSAPEQEAALPFNLTKSIVSQERIMGDVELETYLVSNEGTIEFPVIGTMEVKGLTNIELAKKIQNEVREYVKDPIVNVRILNFQISVLGEVNNPGTFFIDDDHITLSKALSMAGDLTIFGKRNNILVMGDYDGQKTYAYLDFTNANVVNSPHYNLRQNDVIYVEPRGTRRQTAGSTGLAATYLSIISVAASLIVLITR</sequence>
<feature type="transmembrane region" description="Helical" evidence="15">
    <location>
        <begin position="240"/>
        <end position="258"/>
    </location>
</feature>
<keyword evidence="5" id="KW-0762">Sugar transport</keyword>
<dbReference type="OrthoDB" id="662756at2"/>
<feature type="domain" description="Polysaccharide export protein N-terminal" evidence="16">
    <location>
        <begin position="47"/>
        <end position="141"/>
    </location>
</feature>
<evidence type="ECO:0000256" key="1">
    <source>
        <dbReference type="ARBA" id="ARBA00004571"/>
    </source>
</evidence>
<evidence type="ECO:0000256" key="7">
    <source>
        <dbReference type="ARBA" id="ARBA00022729"/>
    </source>
</evidence>
<dbReference type="PANTHER" id="PTHR33619">
    <property type="entry name" value="POLYSACCHARIDE EXPORT PROTEIN GFCE-RELATED"/>
    <property type="match status" value="1"/>
</dbReference>
<keyword evidence="10" id="KW-0626">Porin</keyword>
<dbReference type="GO" id="GO:0006811">
    <property type="term" value="P:monoatomic ion transport"/>
    <property type="evidence" value="ECO:0007669"/>
    <property type="project" value="UniProtKB-KW"/>
</dbReference>
<dbReference type="RefSeq" id="WP_139064617.1">
    <property type="nucleotide sequence ID" value="NZ_CP040812.1"/>
</dbReference>
<comment type="similarity">
    <text evidence="2">Belongs to the BexD/CtrA/VexA family.</text>
</comment>
<feature type="domain" description="SLBB" evidence="17">
    <location>
        <begin position="146"/>
        <end position="224"/>
    </location>
</feature>
<dbReference type="Pfam" id="PF22461">
    <property type="entry name" value="SLBB_2"/>
    <property type="match status" value="1"/>
</dbReference>
<evidence type="ECO:0000256" key="12">
    <source>
        <dbReference type="ARBA" id="ARBA00023139"/>
    </source>
</evidence>
<evidence type="ECO:0000256" key="3">
    <source>
        <dbReference type="ARBA" id="ARBA00022448"/>
    </source>
</evidence>
<evidence type="ECO:0000256" key="4">
    <source>
        <dbReference type="ARBA" id="ARBA00022452"/>
    </source>
</evidence>
<keyword evidence="14" id="KW-0449">Lipoprotein</keyword>
<evidence type="ECO:0000256" key="10">
    <source>
        <dbReference type="ARBA" id="ARBA00023114"/>
    </source>
</evidence>
<keyword evidence="9" id="KW-0406">Ion transport</keyword>
<dbReference type="InterPro" id="IPR049712">
    <property type="entry name" value="Poly_export"/>
</dbReference>
<proteinExistence type="inferred from homology"/>
<organism evidence="18 19">
    <name type="scientific">Antarcticibacterium flavum</name>
    <dbReference type="NCBI Taxonomy" id="2058175"/>
    <lineage>
        <taxon>Bacteria</taxon>
        <taxon>Pseudomonadati</taxon>
        <taxon>Bacteroidota</taxon>
        <taxon>Flavobacteriia</taxon>
        <taxon>Flavobacteriales</taxon>
        <taxon>Flavobacteriaceae</taxon>
        <taxon>Antarcticibacterium</taxon>
    </lineage>
</organism>
<evidence type="ECO:0000256" key="6">
    <source>
        <dbReference type="ARBA" id="ARBA00022692"/>
    </source>
</evidence>
<dbReference type="InterPro" id="IPR054765">
    <property type="entry name" value="SLBB_dom"/>
</dbReference>
<evidence type="ECO:0000256" key="11">
    <source>
        <dbReference type="ARBA" id="ARBA00023136"/>
    </source>
</evidence>
<evidence type="ECO:0000256" key="2">
    <source>
        <dbReference type="ARBA" id="ARBA00009450"/>
    </source>
</evidence>
<keyword evidence="6 15" id="KW-0812">Transmembrane</keyword>
<dbReference type="GO" id="GO:0015288">
    <property type="term" value="F:porin activity"/>
    <property type="evidence" value="ECO:0007669"/>
    <property type="project" value="UniProtKB-KW"/>
</dbReference>
<accession>A0A5B7WY72</accession>